<gene>
    <name evidence="2" type="ORF">VSU01S_35940</name>
</gene>
<sequence length="118" mass="13868">MQRVRLEAQIKARQKSLDFLVGERLEHLKRKPNVDAHYDPIYGEDGLLRQWRRELAKIANKVHKAEKLRDRAKYELTQFDAPPPPKKNRKAWPSQEVRSSYTDSGCNAFLGRVCRCHL</sequence>
<comment type="caution">
    <text evidence="2">The sequence shown here is derived from an EMBL/GenBank/DDBJ whole genome shotgun (WGS) entry which is preliminary data.</text>
</comment>
<name>A0A511QVE2_9VIBR</name>
<evidence type="ECO:0000313" key="3">
    <source>
        <dbReference type="Proteomes" id="UP000321113"/>
    </source>
</evidence>
<dbReference type="Proteomes" id="UP000321113">
    <property type="component" value="Unassembled WGS sequence"/>
</dbReference>
<dbReference type="AlphaFoldDB" id="A0A511QVE2"/>
<organism evidence="2 3">
    <name type="scientific">Vibrio superstes NBRC 103154</name>
    <dbReference type="NCBI Taxonomy" id="1219062"/>
    <lineage>
        <taxon>Bacteria</taxon>
        <taxon>Pseudomonadati</taxon>
        <taxon>Pseudomonadota</taxon>
        <taxon>Gammaproteobacteria</taxon>
        <taxon>Vibrionales</taxon>
        <taxon>Vibrionaceae</taxon>
        <taxon>Vibrio</taxon>
    </lineage>
</organism>
<evidence type="ECO:0000256" key="1">
    <source>
        <dbReference type="SAM" id="MobiDB-lite"/>
    </source>
</evidence>
<feature type="region of interest" description="Disordered" evidence="1">
    <location>
        <begin position="77"/>
        <end position="96"/>
    </location>
</feature>
<accession>A0A511QVE2</accession>
<dbReference type="RefSeq" id="WP_119008258.1">
    <property type="nucleotide sequence ID" value="NZ_BJXK01000021.1"/>
</dbReference>
<protein>
    <submittedName>
        <fullName evidence="2">Uncharacterized protein</fullName>
    </submittedName>
</protein>
<evidence type="ECO:0000313" key="2">
    <source>
        <dbReference type="EMBL" id="GEM81349.1"/>
    </source>
</evidence>
<reference evidence="2 3" key="1">
    <citation type="submission" date="2019-07" db="EMBL/GenBank/DDBJ databases">
        <title>Whole genome shotgun sequence of Vibrio superstes NBRC 103154.</title>
        <authorList>
            <person name="Hosoyama A."/>
            <person name="Uohara A."/>
            <person name="Ohji S."/>
            <person name="Ichikawa N."/>
        </authorList>
    </citation>
    <scope>NUCLEOTIDE SEQUENCE [LARGE SCALE GENOMIC DNA]</scope>
    <source>
        <strain evidence="2 3">NBRC 103154</strain>
    </source>
</reference>
<keyword evidence="3" id="KW-1185">Reference proteome</keyword>
<dbReference type="EMBL" id="BJXK01000021">
    <property type="protein sequence ID" value="GEM81349.1"/>
    <property type="molecule type" value="Genomic_DNA"/>
</dbReference>
<proteinExistence type="predicted"/>